<feature type="compositionally biased region" description="Polar residues" evidence="1">
    <location>
        <begin position="209"/>
        <end position="226"/>
    </location>
</feature>
<dbReference type="AlphaFoldDB" id="A0A6A6M4W0"/>
<feature type="region of interest" description="Disordered" evidence="1">
    <location>
        <begin position="445"/>
        <end position="485"/>
    </location>
</feature>
<dbReference type="Proteomes" id="UP000467840">
    <property type="component" value="Chromosome 9"/>
</dbReference>
<dbReference type="InterPro" id="IPR001005">
    <property type="entry name" value="SANT/Myb"/>
</dbReference>
<accession>A0A6A6M4W0</accession>
<dbReference type="PROSITE" id="PS50090">
    <property type="entry name" value="MYB_LIKE"/>
    <property type="match status" value="1"/>
</dbReference>
<dbReference type="EMBL" id="JAAGAX010000008">
    <property type="protein sequence ID" value="KAF2307413.1"/>
    <property type="molecule type" value="Genomic_DNA"/>
</dbReference>
<keyword evidence="6" id="KW-1185">Reference proteome</keyword>
<dbReference type="Gene3D" id="1.10.10.60">
    <property type="entry name" value="Homeodomain-like"/>
    <property type="match status" value="1"/>
</dbReference>
<dbReference type="InterPro" id="IPR046341">
    <property type="entry name" value="SET_dom_sf"/>
</dbReference>
<evidence type="ECO:0008006" key="7">
    <source>
        <dbReference type="Google" id="ProtNLM"/>
    </source>
</evidence>
<evidence type="ECO:0000256" key="2">
    <source>
        <dbReference type="SAM" id="SignalP"/>
    </source>
</evidence>
<feature type="domain" description="Myb-like" evidence="3">
    <location>
        <begin position="242"/>
        <end position="308"/>
    </location>
</feature>
<evidence type="ECO:0000313" key="6">
    <source>
        <dbReference type="Proteomes" id="UP000467840"/>
    </source>
</evidence>
<evidence type="ECO:0000259" key="3">
    <source>
        <dbReference type="PROSITE" id="PS50090"/>
    </source>
</evidence>
<feature type="region of interest" description="Disordered" evidence="1">
    <location>
        <begin position="209"/>
        <end position="239"/>
    </location>
</feature>
<name>A0A6A6M4W0_HEVBR</name>
<feature type="compositionally biased region" description="Polar residues" evidence="1">
    <location>
        <begin position="445"/>
        <end position="460"/>
    </location>
</feature>
<evidence type="ECO:0000256" key="1">
    <source>
        <dbReference type="SAM" id="MobiDB-lite"/>
    </source>
</evidence>
<dbReference type="Pfam" id="PF00856">
    <property type="entry name" value="SET"/>
    <property type="match status" value="1"/>
</dbReference>
<feature type="domain" description="SET" evidence="4">
    <location>
        <begin position="10"/>
        <end position="158"/>
    </location>
</feature>
<keyword evidence="2" id="KW-0732">Signal</keyword>
<dbReference type="SUPFAM" id="SSF82199">
    <property type="entry name" value="SET domain"/>
    <property type="match status" value="1"/>
</dbReference>
<comment type="caution">
    <text evidence="5">The sequence shown here is derived from an EMBL/GenBank/DDBJ whole genome shotgun (WGS) entry which is preliminary data.</text>
</comment>
<dbReference type="SMART" id="SM00317">
    <property type="entry name" value="SET"/>
    <property type="match status" value="1"/>
</dbReference>
<dbReference type="PANTHER" id="PTHR47211:SF2">
    <property type="entry name" value="TRIHELIX TRANSCRIPTION FACTOR ASR3"/>
    <property type="match status" value="1"/>
</dbReference>
<organism evidence="5 6">
    <name type="scientific">Hevea brasiliensis</name>
    <name type="common">Para rubber tree</name>
    <name type="synonym">Siphonia brasiliensis</name>
    <dbReference type="NCBI Taxonomy" id="3981"/>
    <lineage>
        <taxon>Eukaryota</taxon>
        <taxon>Viridiplantae</taxon>
        <taxon>Streptophyta</taxon>
        <taxon>Embryophyta</taxon>
        <taxon>Tracheophyta</taxon>
        <taxon>Spermatophyta</taxon>
        <taxon>Magnoliopsida</taxon>
        <taxon>eudicotyledons</taxon>
        <taxon>Gunneridae</taxon>
        <taxon>Pentapetalae</taxon>
        <taxon>rosids</taxon>
        <taxon>fabids</taxon>
        <taxon>Malpighiales</taxon>
        <taxon>Euphorbiaceae</taxon>
        <taxon>Crotonoideae</taxon>
        <taxon>Micrandreae</taxon>
        <taxon>Hevea</taxon>
    </lineage>
</organism>
<dbReference type="PROSITE" id="PS50280">
    <property type="entry name" value="SET"/>
    <property type="match status" value="1"/>
</dbReference>
<proteinExistence type="predicted"/>
<feature type="chain" id="PRO_5025410018" description="Myb-like domain-containing protein" evidence="2">
    <location>
        <begin position="18"/>
        <end position="548"/>
    </location>
</feature>
<dbReference type="PANTHER" id="PTHR47211">
    <property type="entry name" value="TRIHELIX TRANSCRIPTION FACTOR ASR3"/>
    <property type="match status" value="1"/>
</dbReference>
<dbReference type="InterPro" id="IPR001214">
    <property type="entry name" value="SET_dom"/>
</dbReference>
<sequence length="548" mass="60208">MCLVLISFASLLEVYRTLNKGWAVRSWDFIPSGAPVCEYTGILRRSAELDNVSENEFIFQIDCWHTMNGIGRRERRQGGVSRHARNLIKKLDKAETESEFCIDGVSCGNVTRFINHSCEPNLFVQCILSSHHDIRLAQIVLFAADDIPPMQGRAPWKSGTVLLYCKFVLCKSSILPGFCTCEGILLGVIFVEKNIIMTCSDPDQQLNLPPNTVDGQPTNGVDTRSASIDGGDDGSKAPRLPRWSRQEILVLIQGKKVAENRVRRGRTASMAFGSGQVEPKWASVSSYCKRHGVNRGPVQCRKRWSNLAGDYKKIKEWESQIREETESFWVMRNDLRRERKLPGFFDREVYDILDGVGDVSAAAPGLALALAPSTEPAEDMEAVFDSGRSAAAEDGLFSDFEEAGGSPEKGPAAGAAKEVPPIKAAAVGVAAPVPISEKQYQPTLQADQAQGTANEKQPASNPEVGLGSASHESRKRRRFTTDGNEETINVQNHLIGVLEKNGKMLTAQLEAQNTNFQLDREQRKDHADGVVAVLNKLADALGKIADKL</sequence>
<evidence type="ECO:0000259" key="4">
    <source>
        <dbReference type="PROSITE" id="PS50280"/>
    </source>
</evidence>
<evidence type="ECO:0000313" key="5">
    <source>
        <dbReference type="EMBL" id="KAF2307413.1"/>
    </source>
</evidence>
<gene>
    <name evidence="5" type="ORF">GH714_026970</name>
</gene>
<dbReference type="InterPro" id="IPR044822">
    <property type="entry name" value="Myb_DNA-bind_4"/>
</dbReference>
<feature type="signal peptide" evidence="2">
    <location>
        <begin position="1"/>
        <end position="17"/>
    </location>
</feature>
<reference evidence="5 6" key="1">
    <citation type="journal article" date="2020" name="Mol. Plant">
        <title>The Chromosome-Based Rubber Tree Genome Provides New Insights into Spurge Genome Evolution and Rubber Biosynthesis.</title>
        <authorList>
            <person name="Liu J."/>
            <person name="Shi C."/>
            <person name="Shi C.C."/>
            <person name="Li W."/>
            <person name="Zhang Q.J."/>
            <person name="Zhang Y."/>
            <person name="Li K."/>
            <person name="Lu H.F."/>
            <person name="Shi C."/>
            <person name="Zhu S.T."/>
            <person name="Xiao Z.Y."/>
            <person name="Nan H."/>
            <person name="Yue Y."/>
            <person name="Zhu X.G."/>
            <person name="Wu Y."/>
            <person name="Hong X.N."/>
            <person name="Fan G.Y."/>
            <person name="Tong Y."/>
            <person name="Zhang D."/>
            <person name="Mao C.L."/>
            <person name="Liu Y.L."/>
            <person name="Hao S.J."/>
            <person name="Liu W.Q."/>
            <person name="Lv M.Q."/>
            <person name="Zhang H.B."/>
            <person name="Liu Y."/>
            <person name="Hu-Tang G.R."/>
            <person name="Wang J.P."/>
            <person name="Wang J.H."/>
            <person name="Sun Y.H."/>
            <person name="Ni S.B."/>
            <person name="Chen W.B."/>
            <person name="Zhang X.C."/>
            <person name="Jiao Y.N."/>
            <person name="Eichler E.E."/>
            <person name="Li G.H."/>
            <person name="Liu X."/>
            <person name="Gao L.Z."/>
        </authorList>
    </citation>
    <scope>NUCLEOTIDE SEQUENCE [LARGE SCALE GENOMIC DNA]</scope>
    <source>
        <strain evidence="6">cv. GT1</strain>
        <tissue evidence="5">Leaf</tissue>
    </source>
</reference>
<dbReference type="Pfam" id="PF13837">
    <property type="entry name" value="Myb_DNA-bind_4"/>
    <property type="match status" value="1"/>
</dbReference>
<dbReference type="Gene3D" id="2.170.270.10">
    <property type="entry name" value="SET domain"/>
    <property type="match status" value="1"/>
</dbReference>
<protein>
    <recommendedName>
        <fullName evidence="7">Myb-like domain-containing protein</fullName>
    </recommendedName>
</protein>